<feature type="domain" description="Transglycosylase SLT" evidence="4">
    <location>
        <begin position="63"/>
        <end position="161"/>
    </location>
</feature>
<evidence type="ECO:0000313" key="5">
    <source>
        <dbReference type="EMBL" id="MEE7459806.1"/>
    </source>
</evidence>
<dbReference type="SUPFAM" id="SSF53955">
    <property type="entry name" value="Lysozyme-like"/>
    <property type="match status" value="1"/>
</dbReference>
<dbReference type="InterPro" id="IPR023346">
    <property type="entry name" value="Lysozyme-like_dom_sf"/>
</dbReference>
<comment type="similarity">
    <text evidence="1">Belongs to the transglycosylase Slt family.</text>
</comment>
<reference evidence="5 6" key="1">
    <citation type="journal article" date="2012" name="Genet. Mol. Biol.">
        <title>Analysis of 16S rRNA and mxaF genes revealing insights into Methylobacterium niche-specific plant association.</title>
        <authorList>
            <person name="Dourado M.N."/>
            <person name="Andreote F.D."/>
            <person name="Dini-Andreote F."/>
            <person name="Conti R."/>
            <person name="Araujo J.M."/>
            <person name="Araujo W.L."/>
        </authorList>
    </citation>
    <scope>NUCLEOTIDE SEQUENCE [LARGE SCALE GENOMIC DNA]</scope>
    <source>
        <strain evidence="5 6">SR1.6/4</strain>
    </source>
</reference>
<dbReference type="InterPro" id="IPR008258">
    <property type="entry name" value="Transglycosylase_SLT_dom_1"/>
</dbReference>
<evidence type="ECO:0000259" key="4">
    <source>
        <dbReference type="Pfam" id="PF01464"/>
    </source>
</evidence>
<evidence type="ECO:0000256" key="2">
    <source>
        <dbReference type="ARBA" id="ARBA00009387"/>
    </source>
</evidence>
<evidence type="ECO:0000256" key="3">
    <source>
        <dbReference type="SAM" id="MobiDB-lite"/>
    </source>
</evidence>
<evidence type="ECO:0000313" key="6">
    <source>
        <dbReference type="Proteomes" id="UP001349262"/>
    </source>
</evidence>
<comment type="caution">
    <text evidence="5">The sequence shown here is derived from an EMBL/GenBank/DDBJ whole genome shotgun (WGS) entry which is preliminary data.</text>
</comment>
<keyword evidence="6" id="KW-1185">Reference proteome</keyword>
<dbReference type="EMBL" id="MLBY01000005">
    <property type="protein sequence ID" value="MEE7459806.1"/>
    <property type="molecule type" value="Genomic_DNA"/>
</dbReference>
<sequence length="280" mass="29305">MASTVAQASPTGRAEASLLEELSVAQGARYQTFITRSPAFGSVAETRRVAPTLLERRALEPLAAAAAQQHGVSIDFFKRLIRQESGYNPNAVSIAGAQGIAQFMPATAAQVGLDDPFDPAKALPKSAEHLADLQRRLGNEGLAAAAYNAGEGRVRAWLSGRSGLPLETQNYVRSITGRFAHEWAPSGLAAIPIAASAFPQTGGAPKLPVFARAQSAEWRLGVKLMGVQNRLTALLDAAGEASRPRSRSPRQPRATAASSAMTGEKALCASMGGCIVAAVY</sequence>
<feature type="region of interest" description="Disordered" evidence="3">
    <location>
        <begin position="238"/>
        <end position="259"/>
    </location>
</feature>
<dbReference type="PANTHER" id="PTHR37423">
    <property type="entry name" value="SOLUBLE LYTIC MUREIN TRANSGLYCOSYLASE-RELATED"/>
    <property type="match status" value="1"/>
</dbReference>
<accession>A0ABU7TGK6</accession>
<dbReference type="CDD" id="cd00254">
    <property type="entry name" value="LT-like"/>
    <property type="match status" value="1"/>
</dbReference>
<evidence type="ECO:0000256" key="1">
    <source>
        <dbReference type="ARBA" id="ARBA00007734"/>
    </source>
</evidence>
<proteinExistence type="inferred from homology"/>
<protein>
    <submittedName>
        <fullName evidence="5">Lytic transglycosylase</fullName>
    </submittedName>
</protein>
<dbReference type="Gene3D" id="1.10.530.10">
    <property type="match status" value="1"/>
</dbReference>
<organism evidence="5 6">
    <name type="scientific">Methylobacterium radiotolerans</name>
    <dbReference type="NCBI Taxonomy" id="31998"/>
    <lineage>
        <taxon>Bacteria</taxon>
        <taxon>Pseudomonadati</taxon>
        <taxon>Pseudomonadota</taxon>
        <taxon>Alphaproteobacteria</taxon>
        <taxon>Hyphomicrobiales</taxon>
        <taxon>Methylobacteriaceae</taxon>
        <taxon>Methylobacterium</taxon>
    </lineage>
</organism>
<comment type="similarity">
    <text evidence="2">Belongs to the virb1 family.</text>
</comment>
<gene>
    <name evidence="5" type="ORF">MRSR164_24445</name>
</gene>
<name>A0ABU7TGK6_9HYPH</name>
<dbReference type="Pfam" id="PF01464">
    <property type="entry name" value="SLT"/>
    <property type="match status" value="1"/>
</dbReference>
<dbReference type="Proteomes" id="UP001349262">
    <property type="component" value="Unassembled WGS sequence"/>
</dbReference>
<dbReference type="PANTHER" id="PTHR37423:SF2">
    <property type="entry name" value="MEMBRANE-BOUND LYTIC MUREIN TRANSGLYCOSYLASE C"/>
    <property type="match status" value="1"/>
</dbReference>